<evidence type="ECO:0000313" key="2">
    <source>
        <dbReference type="EMBL" id="KAK4220698.1"/>
    </source>
</evidence>
<dbReference type="Proteomes" id="UP001301958">
    <property type="component" value="Unassembled WGS sequence"/>
</dbReference>
<name>A0AAN6YK17_9PEZI</name>
<evidence type="ECO:0000313" key="3">
    <source>
        <dbReference type="Proteomes" id="UP001301958"/>
    </source>
</evidence>
<feature type="signal peptide" evidence="1">
    <location>
        <begin position="1"/>
        <end position="21"/>
    </location>
</feature>
<reference evidence="2" key="1">
    <citation type="journal article" date="2023" name="Mol. Phylogenet. Evol.">
        <title>Genome-scale phylogeny and comparative genomics of the fungal order Sordariales.</title>
        <authorList>
            <person name="Hensen N."/>
            <person name="Bonometti L."/>
            <person name="Westerberg I."/>
            <person name="Brannstrom I.O."/>
            <person name="Guillou S."/>
            <person name="Cros-Aarteil S."/>
            <person name="Calhoun S."/>
            <person name="Haridas S."/>
            <person name="Kuo A."/>
            <person name="Mondo S."/>
            <person name="Pangilinan J."/>
            <person name="Riley R."/>
            <person name="LaButti K."/>
            <person name="Andreopoulos B."/>
            <person name="Lipzen A."/>
            <person name="Chen C."/>
            <person name="Yan M."/>
            <person name="Daum C."/>
            <person name="Ng V."/>
            <person name="Clum A."/>
            <person name="Steindorff A."/>
            <person name="Ohm R.A."/>
            <person name="Martin F."/>
            <person name="Silar P."/>
            <person name="Natvig D.O."/>
            <person name="Lalanne C."/>
            <person name="Gautier V."/>
            <person name="Ament-Velasquez S.L."/>
            <person name="Kruys A."/>
            <person name="Hutchinson M.I."/>
            <person name="Powell A.J."/>
            <person name="Barry K."/>
            <person name="Miller A.N."/>
            <person name="Grigoriev I.V."/>
            <person name="Debuchy R."/>
            <person name="Gladieux P."/>
            <person name="Hiltunen Thoren M."/>
            <person name="Johannesson H."/>
        </authorList>
    </citation>
    <scope>NUCLEOTIDE SEQUENCE</scope>
    <source>
        <strain evidence="2">CBS 990.96</strain>
    </source>
</reference>
<dbReference type="EMBL" id="MU865663">
    <property type="protein sequence ID" value="KAK4220698.1"/>
    <property type="molecule type" value="Genomic_DNA"/>
</dbReference>
<evidence type="ECO:0008006" key="4">
    <source>
        <dbReference type="Google" id="ProtNLM"/>
    </source>
</evidence>
<protein>
    <recommendedName>
        <fullName evidence="4">Ecp2 effector protein domain-containing protein</fullName>
    </recommendedName>
</protein>
<comment type="caution">
    <text evidence="2">The sequence shown here is derived from an EMBL/GenBank/DDBJ whole genome shotgun (WGS) entry which is preliminary data.</text>
</comment>
<keyword evidence="1" id="KW-0732">Signal</keyword>
<keyword evidence="3" id="KW-1185">Reference proteome</keyword>
<reference evidence="2" key="2">
    <citation type="submission" date="2023-05" db="EMBL/GenBank/DDBJ databases">
        <authorList>
            <consortium name="Lawrence Berkeley National Laboratory"/>
            <person name="Steindorff A."/>
            <person name="Hensen N."/>
            <person name="Bonometti L."/>
            <person name="Westerberg I."/>
            <person name="Brannstrom I.O."/>
            <person name="Guillou S."/>
            <person name="Cros-Aarteil S."/>
            <person name="Calhoun S."/>
            <person name="Haridas S."/>
            <person name="Kuo A."/>
            <person name="Mondo S."/>
            <person name="Pangilinan J."/>
            <person name="Riley R."/>
            <person name="Labutti K."/>
            <person name="Andreopoulos B."/>
            <person name="Lipzen A."/>
            <person name="Chen C."/>
            <person name="Yanf M."/>
            <person name="Daum C."/>
            <person name="Ng V."/>
            <person name="Clum A."/>
            <person name="Ohm R."/>
            <person name="Martin F."/>
            <person name="Silar P."/>
            <person name="Natvig D."/>
            <person name="Lalanne C."/>
            <person name="Gautier V."/>
            <person name="Ament-Velasquez S.L."/>
            <person name="Kruys A."/>
            <person name="Hutchinson M.I."/>
            <person name="Powell A.J."/>
            <person name="Barry K."/>
            <person name="Miller A.N."/>
            <person name="Grigoriev I.V."/>
            <person name="Debuchy R."/>
            <person name="Gladieux P."/>
            <person name="Thoren M.H."/>
            <person name="Johannesson H."/>
        </authorList>
    </citation>
    <scope>NUCLEOTIDE SEQUENCE</scope>
    <source>
        <strain evidence="2">CBS 990.96</strain>
    </source>
</reference>
<gene>
    <name evidence="2" type="ORF">QBC38DRAFT_525180</name>
</gene>
<proteinExistence type="predicted"/>
<evidence type="ECO:0000256" key="1">
    <source>
        <dbReference type="SAM" id="SignalP"/>
    </source>
</evidence>
<feature type="chain" id="PRO_5042850445" description="Ecp2 effector protein domain-containing protein" evidence="1">
    <location>
        <begin position="22"/>
        <end position="163"/>
    </location>
</feature>
<sequence>MQLSILIALIAPLLLNGVAVAAPTNDDNSRFVYTAEHKPSLNTTSDVEILDKRGDACYNLGININDVNAMINDLRYNNPWGTKYLPHKSVTGWWLGGTTICLYNDYLTENTHVTRWEAAWVTEYIRNMCGYDGNGNARGGKATCHGDSGLSIRAELHGWNCVS</sequence>
<dbReference type="AlphaFoldDB" id="A0AAN6YK17"/>
<accession>A0AAN6YK17</accession>
<organism evidence="2 3">
    <name type="scientific">Podospora fimiseda</name>
    <dbReference type="NCBI Taxonomy" id="252190"/>
    <lineage>
        <taxon>Eukaryota</taxon>
        <taxon>Fungi</taxon>
        <taxon>Dikarya</taxon>
        <taxon>Ascomycota</taxon>
        <taxon>Pezizomycotina</taxon>
        <taxon>Sordariomycetes</taxon>
        <taxon>Sordariomycetidae</taxon>
        <taxon>Sordariales</taxon>
        <taxon>Podosporaceae</taxon>
        <taxon>Podospora</taxon>
    </lineage>
</organism>